<evidence type="ECO:0000313" key="2">
    <source>
        <dbReference type="Proteomes" id="UP000838412"/>
    </source>
</evidence>
<dbReference type="AlphaFoldDB" id="A0A8J9YZD6"/>
<name>A0A8J9YZD6_BRALA</name>
<gene>
    <name evidence="1" type="primary">Hypp7309</name>
    <name evidence="1" type="ORF">BLAG_LOCUS7071</name>
</gene>
<evidence type="ECO:0000313" key="1">
    <source>
        <dbReference type="EMBL" id="CAH1244432.1"/>
    </source>
</evidence>
<proteinExistence type="predicted"/>
<protein>
    <submittedName>
        <fullName evidence="1">Hypp7309 protein</fullName>
    </submittedName>
</protein>
<sequence>MHTRLKRPQADQGHPRAFELTFICSVIRHLFISQADRVAMEPVEVGGVAAGPSGHGRVLGHWTLECGGGDVAVR</sequence>
<accession>A0A8J9YZD6</accession>
<organism evidence="1 2">
    <name type="scientific">Branchiostoma lanceolatum</name>
    <name type="common">Common lancelet</name>
    <name type="synonym">Amphioxus lanceolatum</name>
    <dbReference type="NCBI Taxonomy" id="7740"/>
    <lineage>
        <taxon>Eukaryota</taxon>
        <taxon>Metazoa</taxon>
        <taxon>Chordata</taxon>
        <taxon>Cephalochordata</taxon>
        <taxon>Leptocardii</taxon>
        <taxon>Amphioxiformes</taxon>
        <taxon>Branchiostomatidae</taxon>
        <taxon>Branchiostoma</taxon>
    </lineage>
</organism>
<reference evidence="1" key="1">
    <citation type="submission" date="2022-01" db="EMBL/GenBank/DDBJ databases">
        <authorList>
            <person name="Braso-Vives M."/>
        </authorList>
    </citation>
    <scope>NUCLEOTIDE SEQUENCE</scope>
</reference>
<keyword evidence="2" id="KW-1185">Reference proteome</keyword>
<dbReference type="EMBL" id="OV696699">
    <property type="protein sequence ID" value="CAH1244432.1"/>
    <property type="molecule type" value="Genomic_DNA"/>
</dbReference>
<dbReference type="Proteomes" id="UP000838412">
    <property type="component" value="Chromosome 14"/>
</dbReference>